<reference evidence="2" key="1">
    <citation type="submission" date="2022-08" db="EMBL/GenBank/DDBJ databases">
        <authorList>
            <person name="Tistechok S."/>
            <person name="Samborskyy M."/>
            <person name="Roman I."/>
        </authorList>
    </citation>
    <scope>NUCLEOTIDE SEQUENCE</scope>
    <source>
        <strain evidence="2">DSM 103496</strain>
    </source>
</reference>
<dbReference type="InterPro" id="IPR036188">
    <property type="entry name" value="FAD/NAD-bd_sf"/>
</dbReference>
<dbReference type="EMBL" id="JANYMP010000007">
    <property type="protein sequence ID" value="MCS7478749.1"/>
    <property type="molecule type" value="Genomic_DNA"/>
</dbReference>
<sequence length="637" mass="69459">MKICVVGSGISGLAAAHYLTDHPGHSVTVLEAASQFGGRANVTPDGEHGPRIFLADYHYLLGLLREIPAGGRSVRDALRKCRRFAGRSDGTWVEIDHIHAFLARTRGLSARDRFSIAKSDWHAKLVARRNAQSSNIFGLIWNRSDASPYRAMASSRRETRSYALPGSTEEFLLDPWIAFLRSRGVQLRSGCRVKLVRPRIDDVQIVTNSGQEQFDAVIFTGFVHDAYDLLDRSGIARPLDCRRHTHRKAFTIDLDPREKVLASGDVQIYAGAGITTVVQPDENRCVTLAAIPRSTGNEFVLEHVRGQLELAHEPRRVRTRTNWLPGEAVFTGEYVDPLRIEQPLQHRVYFAGSYTDNSYPLDSAEGACRSAYYAVARLAKDHDGVTLRSGLGLPSAVQVRRASPSPRAHPNAPAHTRLDSALRAMVSQAAVRLVPLVSDVVFEEMSGCSWPLAQAAVYVANHRSVFDVLAGVLAFRHLRVSPRLVVARKYFDKGVSAKILYAIGALPALRGSDATVNAGIAAIRAGDSVAIMPEGRITAVDDVPGAGYGRGAAMMAIETGAPIVPIGSSGTHLVWKNSRPWPLVNRDRPRVTIVIGRPIDPTGLSCQELTDRIRQAVCELEVHAERGVPAGPHVATA</sequence>
<name>A0A9X2VMB5_9PSEU</name>
<protein>
    <submittedName>
        <fullName evidence="2">FAD-dependent oxidoreductase</fullName>
    </submittedName>
</protein>
<dbReference type="Pfam" id="PF01553">
    <property type="entry name" value="Acyltransferase"/>
    <property type="match status" value="1"/>
</dbReference>
<dbReference type="PANTHER" id="PTHR42923">
    <property type="entry name" value="PROTOPORPHYRINOGEN OXIDASE"/>
    <property type="match status" value="1"/>
</dbReference>
<dbReference type="GO" id="GO:0016746">
    <property type="term" value="F:acyltransferase activity"/>
    <property type="evidence" value="ECO:0007669"/>
    <property type="project" value="InterPro"/>
</dbReference>
<organism evidence="2 3">
    <name type="scientific">Umezawaea endophytica</name>
    <dbReference type="NCBI Taxonomy" id="1654476"/>
    <lineage>
        <taxon>Bacteria</taxon>
        <taxon>Bacillati</taxon>
        <taxon>Actinomycetota</taxon>
        <taxon>Actinomycetes</taxon>
        <taxon>Pseudonocardiales</taxon>
        <taxon>Pseudonocardiaceae</taxon>
        <taxon>Umezawaea</taxon>
    </lineage>
</organism>
<dbReference type="SUPFAM" id="SSF51905">
    <property type="entry name" value="FAD/NAD(P)-binding domain"/>
    <property type="match status" value="1"/>
</dbReference>
<dbReference type="CDD" id="cd07989">
    <property type="entry name" value="LPLAT_AGPAT-like"/>
    <property type="match status" value="1"/>
</dbReference>
<dbReference type="RefSeq" id="WP_259624250.1">
    <property type="nucleotide sequence ID" value="NZ_JANYMP010000007.1"/>
</dbReference>
<feature type="domain" description="Phospholipid/glycerol acyltransferase" evidence="1">
    <location>
        <begin position="456"/>
        <end position="571"/>
    </location>
</feature>
<keyword evidence="3" id="KW-1185">Reference proteome</keyword>
<dbReference type="GO" id="GO:0016491">
    <property type="term" value="F:oxidoreductase activity"/>
    <property type="evidence" value="ECO:0007669"/>
    <property type="project" value="TreeGrafter"/>
</dbReference>
<dbReference type="AlphaFoldDB" id="A0A9X2VMB5"/>
<dbReference type="Gene3D" id="3.90.660.20">
    <property type="entry name" value="Protoporphyrinogen oxidase, mitochondrial, domain 2"/>
    <property type="match status" value="1"/>
</dbReference>
<dbReference type="Pfam" id="PF13450">
    <property type="entry name" value="NAD_binding_8"/>
    <property type="match status" value="1"/>
</dbReference>
<comment type="caution">
    <text evidence="2">The sequence shown here is derived from an EMBL/GenBank/DDBJ whole genome shotgun (WGS) entry which is preliminary data.</text>
</comment>
<dbReference type="InterPro" id="IPR002123">
    <property type="entry name" value="Plipid/glycerol_acylTrfase"/>
</dbReference>
<evidence type="ECO:0000313" key="3">
    <source>
        <dbReference type="Proteomes" id="UP001141259"/>
    </source>
</evidence>
<dbReference type="InterPro" id="IPR050464">
    <property type="entry name" value="Zeta_carotene_desat/Oxidored"/>
</dbReference>
<dbReference type="SUPFAM" id="SSF69593">
    <property type="entry name" value="Glycerol-3-phosphate (1)-acyltransferase"/>
    <property type="match status" value="1"/>
</dbReference>
<dbReference type="Gene3D" id="3.50.50.60">
    <property type="entry name" value="FAD/NAD(P)-binding domain"/>
    <property type="match status" value="1"/>
</dbReference>
<dbReference type="Proteomes" id="UP001141259">
    <property type="component" value="Unassembled WGS sequence"/>
</dbReference>
<proteinExistence type="predicted"/>
<evidence type="ECO:0000313" key="2">
    <source>
        <dbReference type="EMBL" id="MCS7478749.1"/>
    </source>
</evidence>
<dbReference type="PANTHER" id="PTHR42923:SF46">
    <property type="entry name" value="AMINE OXIDASE"/>
    <property type="match status" value="1"/>
</dbReference>
<accession>A0A9X2VMB5</accession>
<dbReference type="SMART" id="SM00563">
    <property type="entry name" value="PlsC"/>
    <property type="match status" value="1"/>
</dbReference>
<gene>
    <name evidence="2" type="ORF">NZH93_17965</name>
</gene>
<evidence type="ECO:0000259" key="1">
    <source>
        <dbReference type="SMART" id="SM00563"/>
    </source>
</evidence>